<name>F5XPV9_MICPN</name>
<keyword evidence="1" id="KW-0812">Transmembrane</keyword>
<protein>
    <submittedName>
        <fullName evidence="2">Uncharacterized protein</fullName>
    </submittedName>
</protein>
<dbReference type="eggNOG" id="ENOG5034CB5">
    <property type="taxonomic scope" value="Bacteria"/>
</dbReference>
<keyword evidence="3" id="KW-1185">Reference proteome</keyword>
<sequence>MQTVRLMDSEVERRTAMGALRSVMTGGSPRRPGLLVFGLLMMVIAGLFAMHVLSMSGPMGHTSPTLTIETEHIAAKAGPDEAMSAPVADQMAGSNTSDAAAAGETHCDGCGEPAPSHSMLMLGCVIALLIGLVLLLAPRLLGRGWLTRLLAVRALPLLGGAVLPRARPPSLIVLSISRT</sequence>
<evidence type="ECO:0000256" key="1">
    <source>
        <dbReference type="SAM" id="Phobius"/>
    </source>
</evidence>
<dbReference type="HOGENOM" id="CLU_1625189_0_0_11"/>
<reference evidence="2 3" key="1">
    <citation type="submission" date="2011-05" db="EMBL/GenBank/DDBJ databases">
        <title>Whole genome sequence of Microlunatus phosphovorus NM-1.</title>
        <authorList>
            <person name="Hosoyama A."/>
            <person name="Sasaki K."/>
            <person name="Harada T."/>
            <person name="Igarashi R."/>
            <person name="Kawakoshi A."/>
            <person name="Sasagawa M."/>
            <person name="Fukada J."/>
            <person name="Nakamura S."/>
            <person name="Katano Y."/>
            <person name="Hanada S."/>
            <person name="Kamagata Y."/>
            <person name="Nakamura N."/>
            <person name="Yamazaki S."/>
            <person name="Fujita N."/>
        </authorList>
    </citation>
    <scope>NUCLEOTIDE SEQUENCE [LARGE SCALE GENOMIC DNA]</scope>
    <source>
        <strain evidence="3">ATCC 700054 / DSM 10555 / JCM 9379 / NBRC 101784 / NCIMB 13414 / VKM Ac-1990 / NM-1</strain>
    </source>
</reference>
<keyword evidence="1" id="KW-0472">Membrane</keyword>
<organism evidence="2 3">
    <name type="scientific">Microlunatus phosphovorus (strain ATCC 700054 / DSM 10555 / JCM 9379 / NBRC 101784 / NCIMB 13414 / VKM Ac-1990 / NM-1)</name>
    <dbReference type="NCBI Taxonomy" id="1032480"/>
    <lineage>
        <taxon>Bacteria</taxon>
        <taxon>Bacillati</taxon>
        <taxon>Actinomycetota</taxon>
        <taxon>Actinomycetes</taxon>
        <taxon>Propionibacteriales</taxon>
        <taxon>Propionibacteriaceae</taxon>
        <taxon>Microlunatus</taxon>
    </lineage>
</organism>
<evidence type="ECO:0000313" key="3">
    <source>
        <dbReference type="Proteomes" id="UP000007947"/>
    </source>
</evidence>
<dbReference type="KEGG" id="mph:MLP_37760"/>
<dbReference type="Proteomes" id="UP000007947">
    <property type="component" value="Chromosome"/>
</dbReference>
<dbReference type="Pfam" id="PF19650">
    <property type="entry name" value="DUF6153"/>
    <property type="match status" value="1"/>
</dbReference>
<feature type="transmembrane region" description="Helical" evidence="1">
    <location>
        <begin position="119"/>
        <end position="141"/>
    </location>
</feature>
<dbReference type="AlphaFoldDB" id="F5XPV9"/>
<accession>F5XPV9</accession>
<keyword evidence="1" id="KW-1133">Transmembrane helix</keyword>
<dbReference type="STRING" id="1032480.MLP_37760"/>
<dbReference type="InterPro" id="IPR046151">
    <property type="entry name" value="DUF6153"/>
</dbReference>
<gene>
    <name evidence="2" type="ordered locus">MLP_37760</name>
</gene>
<proteinExistence type="predicted"/>
<dbReference type="EMBL" id="AP012204">
    <property type="protein sequence ID" value="BAK36790.1"/>
    <property type="molecule type" value="Genomic_DNA"/>
</dbReference>
<evidence type="ECO:0000313" key="2">
    <source>
        <dbReference type="EMBL" id="BAK36790.1"/>
    </source>
</evidence>
<feature type="transmembrane region" description="Helical" evidence="1">
    <location>
        <begin position="34"/>
        <end position="53"/>
    </location>
</feature>